<sequence length="244" mass="27351">MKQSDSTRLARLDIITARLKGDDPLTIEDLAREMRVSIRTIARDIALLRERGLPIEADRGRGGGIRLPRHWGVGRLSLTHREAVELLISLAIAEQLPFPWLITSLSSIRSKIAASFSPSFKDRISSLRSRILIGNAASTSVLQTFSGLNDTVSDAVLSGFLEQRIVEFSYRDVEGRLSHRRIEPQLLLLNVPVWYVIAWDHGRQAVRSFRCDRIQKASVADENFFLRPAAVFADAIADIDAIRP</sequence>
<reference evidence="3" key="2">
    <citation type="submission" date="2023-07" db="EMBL/GenBank/DDBJ databases">
        <authorList>
            <person name="Shen H."/>
        </authorList>
    </citation>
    <scope>NUCLEOTIDE SEQUENCE</scope>
    <source>
        <strain evidence="3">TNR-22</strain>
    </source>
</reference>
<keyword evidence="4" id="KW-1185">Reference proteome</keyword>
<proteinExistence type="predicted"/>
<comment type="caution">
    <text evidence="3">The sequence shown here is derived from an EMBL/GenBank/DDBJ whole genome shotgun (WGS) entry which is preliminary data.</text>
</comment>
<dbReference type="Proteomes" id="UP001174932">
    <property type="component" value="Unassembled WGS sequence"/>
</dbReference>
<dbReference type="InterPro" id="IPR051534">
    <property type="entry name" value="CBASS_pafABC_assoc_protein"/>
</dbReference>
<evidence type="ECO:0000313" key="3">
    <source>
        <dbReference type="EMBL" id="MDO6964763.1"/>
    </source>
</evidence>
<dbReference type="InterPro" id="IPR013196">
    <property type="entry name" value="HTH_11"/>
</dbReference>
<dbReference type="PROSITE" id="PS52050">
    <property type="entry name" value="WYL"/>
    <property type="match status" value="1"/>
</dbReference>
<dbReference type="Gene3D" id="1.10.10.10">
    <property type="entry name" value="Winged helix-like DNA-binding domain superfamily/Winged helix DNA-binding domain"/>
    <property type="match status" value="1"/>
</dbReference>
<name>A0ABT8YN29_9HYPH</name>
<feature type="domain" description="WYL" evidence="2">
    <location>
        <begin position="154"/>
        <end position="218"/>
    </location>
</feature>
<protein>
    <submittedName>
        <fullName evidence="3">WYL domain-containing protein</fullName>
    </submittedName>
</protein>
<dbReference type="PANTHER" id="PTHR34580:SF1">
    <property type="entry name" value="PROTEIN PAFC"/>
    <property type="match status" value="1"/>
</dbReference>
<feature type="domain" description="Helix-turn-helix type 11" evidence="1">
    <location>
        <begin position="12"/>
        <end position="62"/>
    </location>
</feature>
<evidence type="ECO:0000259" key="1">
    <source>
        <dbReference type="Pfam" id="PF08279"/>
    </source>
</evidence>
<dbReference type="InterPro" id="IPR036390">
    <property type="entry name" value="WH_DNA-bd_sf"/>
</dbReference>
<dbReference type="SUPFAM" id="SSF46785">
    <property type="entry name" value="Winged helix' DNA-binding domain"/>
    <property type="match status" value="1"/>
</dbReference>
<dbReference type="Pfam" id="PF08279">
    <property type="entry name" value="HTH_11"/>
    <property type="match status" value="1"/>
</dbReference>
<dbReference type="RefSeq" id="WP_304376694.1">
    <property type="nucleotide sequence ID" value="NZ_JAUOZU010000008.1"/>
</dbReference>
<dbReference type="EMBL" id="JAUOZU010000008">
    <property type="protein sequence ID" value="MDO6964763.1"/>
    <property type="molecule type" value="Genomic_DNA"/>
</dbReference>
<dbReference type="InterPro" id="IPR036388">
    <property type="entry name" value="WH-like_DNA-bd_sf"/>
</dbReference>
<evidence type="ECO:0000259" key="2">
    <source>
        <dbReference type="Pfam" id="PF13280"/>
    </source>
</evidence>
<organism evidence="3 4">
    <name type="scientific">Rhizobium alvei</name>
    <dbReference type="NCBI Taxonomy" id="1132659"/>
    <lineage>
        <taxon>Bacteria</taxon>
        <taxon>Pseudomonadati</taxon>
        <taxon>Pseudomonadota</taxon>
        <taxon>Alphaproteobacteria</taxon>
        <taxon>Hyphomicrobiales</taxon>
        <taxon>Rhizobiaceae</taxon>
        <taxon>Rhizobium/Agrobacterium group</taxon>
        <taxon>Rhizobium</taxon>
    </lineage>
</organism>
<dbReference type="PANTHER" id="PTHR34580">
    <property type="match status" value="1"/>
</dbReference>
<accession>A0ABT8YN29</accession>
<dbReference type="InterPro" id="IPR026881">
    <property type="entry name" value="WYL_dom"/>
</dbReference>
<dbReference type="Pfam" id="PF13280">
    <property type="entry name" value="WYL"/>
    <property type="match status" value="1"/>
</dbReference>
<reference evidence="3" key="1">
    <citation type="journal article" date="2015" name="Int. J. Syst. Evol. Microbiol.">
        <title>Rhizobium alvei sp. nov., isolated from a freshwater river.</title>
        <authorList>
            <person name="Sheu S.Y."/>
            <person name="Huang H.W."/>
            <person name="Young C.C."/>
            <person name="Chen W.M."/>
        </authorList>
    </citation>
    <scope>NUCLEOTIDE SEQUENCE</scope>
    <source>
        <strain evidence="3">TNR-22</strain>
    </source>
</reference>
<gene>
    <name evidence="3" type="ORF">Q4481_12415</name>
</gene>
<evidence type="ECO:0000313" key="4">
    <source>
        <dbReference type="Proteomes" id="UP001174932"/>
    </source>
</evidence>